<reference evidence="1" key="1">
    <citation type="submission" date="2021-06" db="EMBL/GenBank/DDBJ databases">
        <authorList>
            <person name="Kallberg Y."/>
            <person name="Tangrot J."/>
            <person name="Rosling A."/>
        </authorList>
    </citation>
    <scope>NUCLEOTIDE SEQUENCE</scope>
    <source>
        <strain evidence="1">AU212A</strain>
    </source>
</reference>
<protein>
    <submittedName>
        <fullName evidence="1">8605_t:CDS:1</fullName>
    </submittedName>
</protein>
<feature type="non-terminal residue" evidence="1">
    <location>
        <position position="1"/>
    </location>
</feature>
<evidence type="ECO:0000313" key="2">
    <source>
        <dbReference type="Proteomes" id="UP000789860"/>
    </source>
</evidence>
<dbReference type="EMBL" id="CAJVPM010037178">
    <property type="protein sequence ID" value="CAG8694679.1"/>
    <property type="molecule type" value="Genomic_DNA"/>
</dbReference>
<keyword evidence="2" id="KW-1185">Reference proteome</keyword>
<proteinExistence type="predicted"/>
<sequence>EYLLSLNEKKRLRVLITEDMAKKYLQILNDPKNTSIVDPNIRYHVKNNYLFQRVGRIVTLMYKEKLDDWKPIALKESFHT</sequence>
<accession>A0ACA9P847</accession>
<evidence type="ECO:0000313" key="1">
    <source>
        <dbReference type="EMBL" id="CAG8694679.1"/>
    </source>
</evidence>
<organism evidence="1 2">
    <name type="scientific">Scutellospora calospora</name>
    <dbReference type="NCBI Taxonomy" id="85575"/>
    <lineage>
        <taxon>Eukaryota</taxon>
        <taxon>Fungi</taxon>
        <taxon>Fungi incertae sedis</taxon>
        <taxon>Mucoromycota</taxon>
        <taxon>Glomeromycotina</taxon>
        <taxon>Glomeromycetes</taxon>
        <taxon>Diversisporales</taxon>
        <taxon>Gigasporaceae</taxon>
        <taxon>Scutellospora</taxon>
    </lineage>
</organism>
<name>A0ACA9P847_9GLOM</name>
<comment type="caution">
    <text evidence="1">The sequence shown here is derived from an EMBL/GenBank/DDBJ whole genome shotgun (WGS) entry which is preliminary data.</text>
</comment>
<dbReference type="Proteomes" id="UP000789860">
    <property type="component" value="Unassembled WGS sequence"/>
</dbReference>
<gene>
    <name evidence="1" type="ORF">SCALOS_LOCUS10267</name>
</gene>